<evidence type="ECO:0000313" key="2">
    <source>
        <dbReference type="EMBL" id="QDU18227.1"/>
    </source>
</evidence>
<dbReference type="EMBL" id="CP036273">
    <property type="protein sequence ID" value="QDU18227.1"/>
    <property type="molecule type" value="Genomic_DNA"/>
</dbReference>
<dbReference type="NCBIfam" id="NF033573">
    <property type="entry name" value="transpos_IS200"/>
    <property type="match status" value="1"/>
</dbReference>
<evidence type="ECO:0000313" key="3">
    <source>
        <dbReference type="Proteomes" id="UP000319576"/>
    </source>
</evidence>
<dbReference type="PANTHER" id="PTHR33360:SF2">
    <property type="entry name" value="TRANSPOSASE FOR INSERTION SEQUENCE ELEMENT IS200"/>
    <property type="match status" value="1"/>
</dbReference>
<dbReference type="Proteomes" id="UP000319576">
    <property type="component" value="Chromosome"/>
</dbReference>
<evidence type="ECO:0000259" key="1">
    <source>
        <dbReference type="SMART" id="SM01321"/>
    </source>
</evidence>
<name>A0A517XL38_9BACT</name>
<dbReference type="KEGG" id="uli:ETAA1_01100"/>
<dbReference type="RefSeq" id="WP_145233360.1">
    <property type="nucleotide sequence ID" value="NZ_CP036273.1"/>
</dbReference>
<feature type="domain" description="Transposase IS200-like" evidence="1">
    <location>
        <begin position="5"/>
        <end position="117"/>
    </location>
</feature>
<dbReference type="GO" id="GO:0006313">
    <property type="term" value="P:DNA transposition"/>
    <property type="evidence" value="ECO:0007669"/>
    <property type="project" value="InterPro"/>
</dbReference>
<dbReference type="PANTHER" id="PTHR33360">
    <property type="entry name" value="TRANSPOSASE FOR INSERTION SEQUENCE ELEMENT IS200"/>
    <property type="match status" value="1"/>
</dbReference>
<reference evidence="2 3" key="1">
    <citation type="submission" date="2019-02" db="EMBL/GenBank/DDBJ databases">
        <title>Deep-cultivation of Planctomycetes and their phenomic and genomic characterization uncovers novel biology.</title>
        <authorList>
            <person name="Wiegand S."/>
            <person name="Jogler M."/>
            <person name="Boedeker C."/>
            <person name="Pinto D."/>
            <person name="Vollmers J."/>
            <person name="Rivas-Marin E."/>
            <person name="Kohn T."/>
            <person name="Peeters S.H."/>
            <person name="Heuer A."/>
            <person name="Rast P."/>
            <person name="Oberbeckmann S."/>
            <person name="Bunk B."/>
            <person name="Jeske O."/>
            <person name="Meyerdierks A."/>
            <person name="Storesund J.E."/>
            <person name="Kallscheuer N."/>
            <person name="Luecker S."/>
            <person name="Lage O.M."/>
            <person name="Pohl T."/>
            <person name="Merkel B.J."/>
            <person name="Hornburger P."/>
            <person name="Mueller R.-W."/>
            <person name="Bruemmer F."/>
            <person name="Labrenz M."/>
            <person name="Spormann A.M."/>
            <person name="Op den Camp H."/>
            <person name="Overmann J."/>
            <person name="Amann R."/>
            <person name="Jetten M.S.M."/>
            <person name="Mascher T."/>
            <person name="Medema M.H."/>
            <person name="Devos D.P."/>
            <person name="Kaster A.-K."/>
            <person name="Ovreas L."/>
            <person name="Rohde M."/>
            <person name="Galperin M.Y."/>
            <person name="Jogler C."/>
        </authorList>
    </citation>
    <scope>NUCLEOTIDE SEQUENCE [LARGE SCALE GENOMIC DNA]</scope>
    <source>
        <strain evidence="2 3">ETA_A1</strain>
    </source>
</reference>
<keyword evidence="3" id="KW-1185">Reference proteome</keyword>
<dbReference type="AlphaFoldDB" id="A0A517XL38"/>
<dbReference type="InterPro" id="IPR036515">
    <property type="entry name" value="Transposase_17_sf"/>
</dbReference>
<dbReference type="GO" id="GO:0003677">
    <property type="term" value="F:DNA binding"/>
    <property type="evidence" value="ECO:0007669"/>
    <property type="project" value="InterPro"/>
</dbReference>
<accession>A0A517XL38</accession>
<dbReference type="InterPro" id="IPR002686">
    <property type="entry name" value="Transposase_17"/>
</dbReference>
<dbReference type="SMART" id="SM01321">
    <property type="entry name" value="Y1_Tnp"/>
    <property type="match status" value="1"/>
</dbReference>
<sequence length="148" mass="16972">MPQSLSRVLVHLVFSTKNREPRITPAHRGRVFDYLGGALAALDCPPVRVGGMPDHVHLLFVLAKTVSVSKVVEEVKKESSKWAKQHVGPDFYWQSGYGAFSVSPSTVEAVRVYIENQEEHHQGRSFQDEFRGLLRRHDVEWDEQYVWD</sequence>
<dbReference type="SUPFAM" id="SSF143422">
    <property type="entry name" value="Transposase IS200-like"/>
    <property type="match status" value="1"/>
</dbReference>
<dbReference type="GO" id="GO:0004803">
    <property type="term" value="F:transposase activity"/>
    <property type="evidence" value="ECO:0007669"/>
    <property type="project" value="InterPro"/>
</dbReference>
<gene>
    <name evidence="2" type="ORF">ETAA1_01100</name>
</gene>
<proteinExistence type="predicted"/>
<organism evidence="2 3">
    <name type="scientific">Urbifossiella limnaea</name>
    <dbReference type="NCBI Taxonomy" id="2528023"/>
    <lineage>
        <taxon>Bacteria</taxon>
        <taxon>Pseudomonadati</taxon>
        <taxon>Planctomycetota</taxon>
        <taxon>Planctomycetia</taxon>
        <taxon>Gemmatales</taxon>
        <taxon>Gemmataceae</taxon>
        <taxon>Urbifossiella</taxon>
    </lineage>
</organism>
<dbReference type="OrthoDB" id="9798161at2"/>
<dbReference type="Gene3D" id="3.30.70.1290">
    <property type="entry name" value="Transposase IS200-like"/>
    <property type="match status" value="1"/>
</dbReference>
<dbReference type="Pfam" id="PF01797">
    <property type="entry name" value="Y1_Tnp"/>
    <property type="match status" value="1"/>
</dbReference>
<protein>
    <submittedName>
        <fullName evidence="2">Transposase IS200 like protein</fullName>
    </submittedName>
</protein>